<dbReference type="InterPro" id="IPR027443">
    <property type="entry name" value="IPNS-like_sf"/>
</dbReference>
<dbReference type="SUPFAM" id="SSF51197">
    <property type="entry name" value="Clavaminate synthase-like"/>
    <property type="match status" value="1"/>
</dbReference>
<evidence type="ECO:0000256" key="8">
    <source>
        <dbReference type="ARBA" id="ARBA00050508"/>
    </source>
</evidence>
<evidence type="ECO:0000256" key="3">
    <source>
        <dbReference type="ARBA" id="ARBA00022723"/>
    </source>
</evidence>
<reference evidence="11" key="1">
    <citation type="submission" date="2021-01" db="UniProtKB">
        <authorList>
            <consortium name="EnsemblPlants"/>
        </authorList>
    </citation>
    <scope>IDENTIFICATION</scope>
</reference>
<comment type="catalytic activity">
    <reaction evidence="8">
        <text>gibberellin A12 + 2 2-oxoglutarate + 3 O2 + H(+) = gibberellin A9 + 2 succinate + 3 CO2 + 2 H2O</text>
        <dbReference type="Rhea" id="RHEA:60772"/>
        <dbReference type="ChEBI" id="CHEBI:15377"/>
        <dbReference type="ChEBI" id="CHEBI:15378"/>
        <dbReference type="ChEBI" id="CHEBI:15379"/>
        <dbReference type="ChEBI" id="CHEBI:16526"/>
        <dbReference type="ChEBI" id="CHEBI:16810"/>
        <dbReference type="ChEBI" id="CHEBI:30031"/>
        <dbReference type="ChEBI" id="CHEBI:58627"/>
        <dbReference type="ChEBI" id="CHEBI:73255"/>
    </reaction>
    <physiologicalReaction direction="left-to-right" evidence="8">
        <dbReference type="Rhea" id="RHEA:60773"/>
    </physiologicalReaction>
</comment>
<keyword evidence="3 9" id="KW-0479">Metal-binding</keyword>
<comment type="pathway">
    <text evidence="2">Hormone biosynthesis.</text>
</comment>
<feature type="domain" description="Fe2OG dioxygenase" evidence="10">
    <location>
        <begin position="222"/>
        <end position="322"/>
    </location>
</feature>
<keyword evidence="4 9" id="KW-0560">Oxidoreductase</keyword>
<keyword evidence="5 9" id="KW-0408">Iron</keyword>
<evidence type="ECO:0000256" key="2">
    <source>
        <dbReference type="ARBA" id="ARBA00004972"/>
    </source>
</evidence>
<dbReference type="AlphaFoldDB" id="A0A7N0ZT10"/>
<dbReference type="FunFam" id="2.60.120.330:FF:000003">
    <property type="entry name" value="Gibberellin 20 oxidase 2"/>
    <property type="match status" value="1"/>
</dbReference>
<dbReference type="Pfam" id="PF03171">
    <property type="entry name" value="2OG-FeII_Oxy"/>
    <property type="match status" value="1"/>
</dbReference>
<evidence type="ECO:0000259" key="10">
    <source>
        <dbReference type="PROSITE" id="PS51471"/>
    </source>
</evidence>
<comment type="pathway">
    <text evidence="6">Plant hormone biosynthesis; gibberellin biosynthesis.</text>
</comment>
<proteinExistence type="inferred from homology"/>
<dbReference type="PROSITE" id="PS51471">
    <property type="entry name" value="FE2OG_OXY"/>
    <property type="match status" value="1"/>
</dbReference>
<organism evidence="11 12">
    <name type="scientific">Kalanchoe fedtschenkoi</name>
    <name type="common">Lavender scallops</name>
    <name type="synonym">South American air plant</name>
    <dbReference type="NCBI Taxonomy" id="63787"/>
    <lineage>
        <taxon>Eukaryota</taxon>
        <taxon>Viridiplantae</taxon>
        <taxon>Streptophyta</taxon>
        <taxon>Embryophyta</taxon>
        <taxon>Tracheophyta</taxon>
        <taxon>Spermatophyta</taxon>
        <taxon>Magnoliopsida</taxon>
        <taxon>eudicotyledons</taxon>
        <taxon>Gunneridae</taxon>
        <taxon>Pentapetalae</taxon>
        <taxon>Saxifragales</taxon>
        <taxon>Crassulaceae</taxon>
        <taxon>Kalanchoe</taxon>
    </lineage>
</organism>
<protein>
    <recommendedName>
        <fullName evidence="10">Fe2OG dioxygenase domain-containing protein</fullName>
    </recommendedName>
</protein>
<sequence>MAIECLTSSESLKTRHHHQGGDARNHLVFDASVLKNETQIPSQFIWPDEEKPRPDRPPEISAPIIDLGRFLSGDTAAKNEAVKLVKEACDEYGFFLLSNHGVDAFLVNEAQNCMDLFFNQPLAEKMKAHRKRGESCGYASSFTGRFTSKLPWKETLSFSHTAEDTRDVTNYFKVTLGDDFKQLGEVYQEYSEAMSQLSLKILQLLGLSLGIGRSYLPEFYRENESVMRLNLYPPCKKPDLTLGTGPHCDPTSLTILHQDQVGGLEVFVDGEWQSVAPVPNTFIINVGDTLTALTNGKLKSCLHRAVVNSTSPRKSQAFFLCPKKDKVVSPPPQLVSTPSEPRLCPDFVWPELLEFTQKHYRADTHTLKYFTEWMEQKSYSSTV</sequence>
<evidence type="ECO:0000256" key="1">
    <source>
        <dbReference type="ARBA" id="ARBA00001961"/>
    </source>
</evidence>
<dbReference type="InterPro" id="IPR026992">
    <property type="entry name" value="DIOX_N"/>
</dbReference>
<accession>A0A7N0ZT10</accession>
<keyword evidence="12" id="KW-1185">Reference proteome</keyword>
<dbReference type="PANTHER" id="PTHR47990">
    <property type="entry name" value="2-OXOGLUTARATE (2OG) AND FE(II)-DEPENDENT OXYGENASE SUPERFAMILY PROTEIN-RELATED"/>
    <property type="match status" value="1"/>
</dbReference>
<evidence type="ECO:0000256" key="4">
    <source>
        <dbReference type="ARBA" id="ARBA00023002"/>
    </source>
</evidence>
<dbReference type="Gene3D" id="2.60.120.330">
    <property type="entry name" value="B-lactam Antibiotic, Isopenicillin N Synthase, Chain"/>
    <property type="match status" value="1"/>
</dbReference>
<dbReference type="OMA" id="YRADTHT"/>
<dbReference type="Pfam" id="PF14226">
    <property type="entry name" value="DIOX_N"/>
    <property type="match status" value="1"/>
</dbReference>
<dbReference type="EnsemblPlants" id="Kaladp0030s0064.1.v1.1">
    <property type="protein sequence ID" value="Kaladp0030s0064.1.v1.1"/>
    <property type="gene ID" value="Kaladp0030s0064.v1.1"/>
</dbReference>
<dbReference type="InterPro" id="IPR005123">
    <property type="entry name" value="Oxoglu/Fe-dep_dioxygenase_dom"/>
</dbReference>
<evidence type="ECO:0000256" key="7">
    <source>
        <dbReference type="ARBA" id="ARBA00043997"/>
    </source>
</evidence>
<dbReference type="InterPro" id="IPR044861">
    <property type="entry name" value="IPNS-like_FE2OG_OXY"/>
</dbReference>
<evidence type="ECO:0000256" key="5">
    <source>
        <dbReference type="ARBA" id="ARBA00023004"/>
    </source>
</evidence>
<evidence type="ECO:0000313" key="11">
    <source>
        <dbReference type="EnsemblPlants" id="Kaladp0030s0064.1.v1.1"/>
    </source>
</evidence>
<dbReference type="InterPro" id="IPR050231">
    <property type="entry name" value="Iron_ascorbate_oxido_reductase"/>
</dbReference>
<dbReference type="GO" id="GO:0046872">
    <property type="term" value="F:metal ion binding"/>
    <property type="evidence" value="ECO:0007669"/>
    <property type="project" value="UniProtKB-KW"/>
</dbReference>
<comment type="similarity">
    <text evidence="7">Belongs to the iron/ascorbate-dependent oxidoreductase family. GA20OX subfamily.</text>
</comment>
<name>A0A7N0ZT10_KALFE</name>
<dbReference type="GO" id="GO:0009686">
    <property type="term" value="P:gibberellin biosynthetic process"/>
    <property type="evidence" value="ECO:0007669"/>
    <property type="project" value="UniProtKB-ARBA"/>
</dbReference>
<evidence type="ECO:0000313" key="12">
    <source>
        <dbReference type="Proteomes" id="UP000594263"/>
    </source>
</evidence>
<dbReference type="Gramene" id="Kaladp0030s0064.1.v1.1">
    <property type="protein sequence ID" value="Kaladp0030s0064.1.v1.1"/>
    <property type="gene ID" value="Kaladp0030s0064.v1.1"/>
</dbReference>
<evidence type="ECO:0000256" key="9">
    <source>
        <dbReference type="RuleBase" id="RU003682"/>
    </source>
</evidence>
<evidence type="ECO:0000256" key="6">
    <source>
        <dbReference type="ARBA" id="ARBA00037909"/>
    </source>
</evidence>
<comment type="cofactor">
    <cofactor evidence="1">
        <name>L-ascorbate</name>
        <dbReference type="ChEBI" id="CHEBI:38290"/>
    </cofactor>
</comment>
<dbReference type="Proteomes" id="UP000594263">
    <property type="component" value="Unplaced"/>
</dbReference>
<dbReference type="GO" id="GO:0045544">
    <property type="term" value="F:gibberellin 20-oxidase activity"/>
    <property type="evidence" value="ECO:0007669"/>
    <property type="project" value="UniProtKB-ARBA"/>
</dbReference>